<organism evidence="2 3">
    <name type="scientific">Methylobacterium aquaticum</name>
    <dbReference type="NCBI Taxonomy" id="270351"/>
    <lineage>
        <taxon>Bacteria</taxon>
        <taxon>Pseudomonadati</taxon>
        <taxon>Pseudomonadota</taxon>
        <taxon>Alphaproteobacteria</taxon>
        <taxon>Hyphomicrobiales</taxon>
        <taxon>Methylobacteriaceae</taxon>
        <taxon>Methylobacterium</taxon>
    </lineage>
</organism>
<dbReference type="Proteomes" id="UP000061432">
    <property type="component" value="Chromosome"/>
</dbReference>
<dbReference type="SUPFAM" id="SSF47240">
    <property type="entry name" value="Ferritin-like"/>
    <property type="match status" value="1"/>
</dbReference>
<dbReference type="Pfam" id="PF05974">
    <property type="entry name" value="DUF892"/>
    <property type="match status" value="1"/>
</dbReference>
<feature type="region of interest" description="Disordered" evidence="1">
    <location>
        <begin position="158"/>
        <end position="207"/>
    </location>
</feature>
<evidence type="ECO:0000256" key="1">
    <source>
        <dbReference type="SAM" id="MobiDB-lite"/>
    </source>
</evidence>
<reference evidence="2 3" key="1">
    <citation type="journal article" date="2015" name="Genome Announc.">
        <title>Complete Genome Sequence of Methylobacterium aquaticum Strain 22A, Isolated from Racomitrium japonicum Moss.</title>
        <authorList>
            <person name="Tani A."/>
            <person name="Ogura Y."/>
            <person name="Hayashi T."/>
            <person name="Kimbara K."/>
        </authorList>
    </citation>
    <scope>NUCLEOTIDE SEQUENCE [LARGE SCALE GENOMIC DNA]</scope>
    <source>
        <strain evidence="2 3">MA-22A</strain>
    </source>
</reference>
<feature type="compositionally biased region" description="Acidic residues" evidence="1">
    <location>
        <begin position="162"/>
        <end position="172"/>
    </location>
</feature>
<dbReference type="PATRIC" id="fig|270351.10.peg.4478"/>
<dbReference type="InterPro" id="IPR012347">
    <property type="entry name" value="Ferritin-like"/>
</dbReference>
<proteinExistence type="predicted"/>
<dbReference type="EMBL" id="AP014704">
    <property type="protein sequence ID" value="BAQ47612.1"/>
    <property type="molecule type" value="Genomic_DNA"/>
</dbReference>
<dbReference type="InterPro" id="IPR047114">
    <property type="entry name" value="YciF"/>
</dbReference>
<dbReference type="RefSeq" id="WP_244533364.1">
    <property type="nucleotide sequence ID" value="NZ_AP014704.1"/>
</dbReference>
<dbReference type="InterPro" id="IPR010287">
    <property type="entry name" value="DUF892_YciF-like"/>
</dbReference>
<dbReference type="PANTHER" id="PTHR30565:SF9">
    <property type="entry name" value="PROTEIN YCIF"/>
    <property type="match status" value="1"/>
</dbReference>
<dbReference type="STRING" id="270351.Maq22A_c23260"/>
<evidence type="ECO:0000313" key="2">
    <source>
        <dbReference type="EMBL" id="BAQ47612.1"/>
    </source>
</evidence>
<dbReference type="InterPro" id="IPR009078">
    <property type="entry name" value="Ferritin-like_SF"/>
</dbReference>
<dbReference type="PANTHER" id="PTHR30565">
    <property type="entry name" value="PROTEIN YCIF"/>
    <property type="match status" value="1"/>
</dbReference>
<dbReference type="AlphaFoldDB" id="A0A0C6FKI1"/>
<dbReference type="KEGG" id="maqu:Maq22A_c23260"/>
<dbReference type="Gene3D" id="1.20.1260.10">
    <property type="match status" value="1"/>
</dbReference>
<accession>A0A0C6FKI1</accession>
<reference evidence="3" key="2">
    <citation type="submission" date="2015-01" db="EMBL/GenBank/DDBJ databases">
        <title>Complete genome sequence of Methylobacterium aquaticum strain 22A.</title>
        <authorList>
            <person name="Tani A."/>
            <person name="Ogura Y."/>
            <person name="Hayashi T."/>
        </authorList>
    </citation>
    <scope>NUCLEOTIDE SEQUENCE [LARGE SCALE GENOMIC DNA]</scope>
    <source>
        <strain evidence="3">MA-22A</strain>
    </source>
</reference>
<evidence type="ECO:0000313" key="3">
    <source>
        <dbReference type="Proteomes" id="UP000061432"/>
    </source>
</evidence>
<dbReference type="CDD" id="cd07909">
    <property type="entry name" value="YciF"/>
    <property type="match status" value="1"/>
</dbReference>
<name>A0A0C6FKI1_9HYPH</name>
<gene>
    <name evidence="2" type="ORF">Maq22A_c23260</name>
</gene>
<sequence length="207" mass="22922">MAAKQKTLQDAFYETLKDVYYAEKQSVRALKKSAKAAQHDELRQAFETHAEESAGQVERLQQVFEIIGKPARAKTCEAMQGLTSEMEEDLEDFGDSPAADAVLAGCAQAVEHYEIARYGTLKTWAAQLGYDDAAKLLDETLQEEKKTDQLLTEIAERINVEGSEEDAEDADEGEVKGKSRRATKASEEDVEDEDAAETKAKGRRKVA</sequence>
<protein>
    <submittedName>
        <fullName evidence="2">Uncharacterized protein</fullName>
    </submittedName>
</protein>